<evidence type="ECO:0000256" key="2">
    <source>
        <dbReference type="SAM" id="MobiDB-lite"/>
    </source>
</evidence>
<feature type="region of interest" description="Disordered" evidence="2">
    <location>
        <begin position="686"/>
        <end position="1107"/>
    </location>
</feature>
<feature type="compositionally biased region" description="Polar residues" evidence="2">
    <location>
        <begin position="710"/>
        <end position="722"/>
    </location>
</feature>
<evidence type="ECO:0000313" key="4">
    <source>
        <dbReference type="Proteomes" id="UP000030585"/>
    </source>
</evidence>
<name>A0AB34SQT6_XANCI</name>
<feature type="compositionally biased region" description="Basic and acidic residues" evidence="2">
    <location>
        <begin position="792"/>
        <end position="801"/>
    </location>
</feature>
<comment type="caution">
    <text evidence="3">The sequence shown here is derived from an EMBL/GenBank/DDBJ whole genome shotgun (WGS) entry which is preliminary data.</text>
</comment>
<feature type="region of interest" description="Disordered" evidence="2">
    <location>
        <begin position="1189"/>
        <end position="1213"/>
    </location>
</feature>
<proteinExistence type="predicted"/>
<evidence type="ECO:0000256" key="1">
    <source>
        <dbReference type="SAM" id="Coils"/>
    </source>
</evidence>
<sequence>MSKYRTLFQDHHEIEQQTLKNSKLLAKLQEIGRFDIHAQENRIFLPSDPKFAHSLVISPHSGGPLGAYQYGVIKRLEEIQATRDGRAALRGDPEALNRVVQRVEQLRDTLAVGLINNDLNTNTPLGLTPAQASVKVQGFMQNSPSYHQAHAQQLDALKGLTGVDRGWAGVTNSESRIVTTLNQIHVSNTAIVRGGDIELQRHGLSLAIANAHHDGRVVFSERSILKVEQVLGEEAARPLRVPRGQSGAASMEVLLGNASASTLVRSGGLLATGADAVLTARRSAELLEQGNATAAQSEVTHALARNVGGWAGGASTAAAIGGSGFVPAALVVGDALLMSKAFDKGADLLDNRAIYHQTDKAGVEWQFNGRNWQRDAAIDLAQDGRRTSGEQPVVASYEKSQELGALANAKAVELALGKVPAPQDPFNLPAQASDQVGLDNQNWHRNPESQAWERQVKTALSGANDRGSYEHQTASPERAQQLNQEALGRIESNIATGREAIAAAYLENHAAQRAQAYGVEVPAAVQAAQAKPGAVLGSDAQLYQRTESGRWAGKDGVASGNLAVELELTDRLRQPSIERSQEALAAIQALPAPTAAQMEHNELLHRYRAAGVDLNVNPDTQQAVELASQRTMEANGITGPTMQQLQRNESGQYGYDSPIAHLQRGSDGVTRVVAITSSDEIRQALSEARDHRQESATVARASEATGDGDASTSESSNPQQVLDIQARMQASVAAQARQEREQQDRVAHEQHVAQVREDLQQAQPEHEDRSQSEQAVQAQAVLEGQRQAAQQREQEEREQQERQSQASQQRELQEREERDVEQRQAQERQADNQQREQQDRQAQEATRTEVQERQAQQAQQQAPSQHASQQPDAQLQAPDAALSQQTPRPELPQEDARQQSEVQNQQTGEQLAHNPSGPLKQTPGPGDAQLRQAQEAERAFEPQSLQSRDTARIQVPPSEDRESGNPPLQSAQADAVIPALDHQVQTQRAEMEQAPIRQQDAAREQETEPVRVMAPTTPATADPWMAPQARALSTPEQETKAEQLRPSDTLIAAHGAPLLPPQHLAQAHEQSPEASAVSRSSVGAADAENQQTQSTPAQDRSAADPGGALFLEETMRSLRQLQQEIERADREDERFHQEWKEYRDRGEPYPFAQKRALDQEGGSINAFSAHQLDRRSPSETAEQTYVFPPQAQGFVGPGGRDAPDDSSQVARKSITGDPDVDEVLYALDSKNELAIEQALNRVANSAATQALIKRGNEFLEAQAQQEAQELAATRQALGMDVSAEINTSRGPVMVMTLPEFAKGPMQSGPQGLSLIHIP</sequence>
<protein>
    <recommendedName>
        <fullName evidence="5">Large Ala/Gln-rich protein</fullName>
    </recommendedName>
</protein>
<reference evidence="4" key="1">
    <citation type="submission" date="2015-04" db="EMBL/GenBank/DDBJ databases">
        <title>Genome sequencing of pathogens of bean.</title>
        <authorList>
            <person name="Harrison J."/>
            <person name="Aritua V."/>
            <person name="Sapp M."/>
            <person name="Smith J."/>
            <person name="Studholme D.J."/>
        </authorList>
    </citation>
    <scope>NUCLEOTIDE SEQUENCE [LARGE SCALE GENOMIC DNA]</scope>
    <source>
        <strain evidence="4">NCPPB 1058</strain>
    </source>
</reference>
<feature type="coiled-coil region" evidence="1">
    <location>
        <begin position="1111"/>
        <end position="1138"/>
    </location>
</feature>
<feature type="non-terminal residue" evidence="3">
    <location>
        <position position="1318"/>
    </location>
</feature>
<evidence type="ECO:0000313" key="3">
    <source>
        <dbReference type="EMBL" id="KKW49088.1"/>
    </source>
</evidence>
<feature type="compositionally biased region" description="Low complexity" evidence="2">
    <location>
        <begin position="854"/>
        <end position="885"/>
    </location>
</feature>
<dbReference type="RefSeq" id="WP_046735531.1">
    <property type="nucleotide sequence ID" value="NZ_JSEY02000018.1"/>
</dbReference>
<feature type="compositionally biased region" description="Basic and acidic residues" evidence="2">
    <location>
        <begin position="737"/>
        <end position="771"/>
    </location>
</feature>
<dbReference type="EMBL" id="JSEY02000018">
    <property type="protein sequence ID" value="KKW49088.1"/>
    <property type="molecule type" value="Genomic_DNA"/>
</dbReference>
<evidence type="ECO:0008006" key="5">
    <source>
        <dbReference type="Google" id="ProtNLM"/>
    </source>
</evidence>
<feature type="compositionally biased region" description="Low complexity" evidence="2">
    <location>
        <begin position="1074"/>
        <end position="1087"/>
    </location>
</feature>
<feature type="compositionally biased region" description="Polar residues" evidence="2">
    <location>
        <begin position="1088"/>
        <end position="1098"/>
    </location>
</feature>
<feature type="compositionally biased region" description="Low complexity" evidence="2">
    <location>
        <begin position="774"/>
        <end position="791"/>
    </location>
</feature>
<feature type="compositionally biased region" description="Polar residues" evidence="2">
    <location>
        <begin position="899"/>
        <end position="909"/>
    </location>
</feature>
<organism evidence="3 4">
    <name type="scientific">Xanthomonas citri pv. fuscans</name>
    <dbReference type="NCBI Taxonomy" id="366649"/>
    <lineage>
        <taxon>Bacteria</taxon>
        <taxon>Pseudomonadati</taxon>
        <taxon>Pseudomonadota</taxon>
        <taxon>Gammaproteobacteria</taxon>
        <taxon>Lysobacterales</taxon>
        <taxon>Lysobacteraceae</taxon>
        <taxon>Xanthomonas</taxon>
    </lineage>
</organism>
<keyword evidence="1" id="KW-0175">Coiled coil</keyword>
<accession>A0AB34SQT6</accession>
<feature type="compositionally biased region" description="Basic and acidic residues" evidence="2">
    <location>
        <begin position="1000"/>
        <end position="1009"/>
    </location>
</feature>
<gene>
    <name evidence="3" type="ORF">NY98_22085</name>
</gene>
<feature type="compositionally biased region" description="Basic and acidic residues" evidence="2">
    <location>
        <begin position="811"/>
        <end position="852"/>
    </location>
</feature>
<feature type="region of interest" description="Disordered" evidence="2">
    <location>
        <begin position="459"/>
        <end position="478"/>
    </location>
</feature>
<dbReference type="Proteomes" id="UP000030585">
    <property type="component" value="Unassembled WGS sequence"/>
</dbReference>